<keyword evidence="2" id="KW-1185">Reference proteome</keyword>
<evidence type="ECO:0000313" key="2">
    <source>
        <dbReference type="Proteomes" id="UP001165960"/>
    </source>
</evidence>
<evidence type="ECO:0000313" key="1">
    <source>
        <dbReference type="EMBL" id="KAJ9050470.1"/>
    </source>
</evidence>
<protein>
    <submittedName>
        <fullName evidence="1">Uncharacterized protein</fullName>
    </submittedName>
</protein>
<gene>
    <name evidence="1" type="ORF">DSO57_1014128</name>
</gene>
<proteinExistence type="predicted"/>
<accession>A0ACC2RKF7</accession>
<dbReference type="EMBL" id="QTSX02007153">
    <property type="protein sequence ID" value="KAJ9050470.1"/>
    <property type="molecule type" value="Genomic_DNA"/>
</dbReference>
<sequence length="81" mass="9672">MSQANNDILFLTLFAEHLDSEDKFRLQRVCTKWRKILLPYSWETIHVTKHFERAGQALAFQQLRIMENLSVISNLPKKRQE</sequence>
<reference evidence="1" key="1">
    <citation type="submission" date="2022-04" db="EMBL/GenBank/DDBJ databases">
        <title>Genome of the entomopathogenic fungus Entomophthora muscae.</title>
        <authorList>
            <person name="Elya C."/>
            <person name="Lovett B.R."/>
            <person name="Lee E."/>
            <person name="Macias A.M."/>
            <person name="Hajek A.E."/>
            <person name="De Bivort B.L."/>
            <person name="Kasson M.T."/>
            <person name="De Fine Licht H.H."/>
            <person name="Stajich J.E."/>
        </authorList>
    </citation>
    <scope>NUCLEOTIDE SEQUENCE</scope>
    <source>
        <strain evidence="1">Berkeley</strain>
    </source>
</reference>
<organism evidence="1 2">
    <name type="scientific">Entomophthora muscae</name>
    <dbReference type="NCBI Taxonomy" id="34485"/>
    <lineage>
        <taxon>Eukaryota</taxon>
        <taxon>Fungi</taxon>
        <taxon>Fungi incertae sedis</taxon>
        <taxon>Zoopagomycota</taxon>
        <taxon>Entomophthoromycotina</taxon>
        <taxon>Entomophthoromycetes</taxon>
        <taxon>Entomophthorales</taxon>
        <taxon>Entomophthoraceae</taxon>
        <taxon>Entomophthora</taxon>
    </lineage>
</organism>
<comment type="caution">
    <text evidence="1">The sequence shown here is derived from an EMBL/GenBank/DDBJ whole genome shotgun (WGS) entry which is preliminary data.</text>
</comment>
<dbReference type="Proteomes" id="UP001165960">
    <property type="component" value="Unassembled WGS sequence"/>
</dbReference>
<name>A0ACC2RKF7_9FUNG</name>